<evidence type="ECO:0000313" key="3">
    <source>
        <dbReference type="Proteomes" id="UP000597444"/>
    </source>
</evidence>
<dbReference type="RefSeq" id="WP_220204577.1">
    <property type="nucleotide sequence ID" value="NZ_BNJK01000001.1"/>
</dbReference>
<protein>
    <recommendedName>
        <fullName evidence="1">CHAT domain-containing protein</fullName>
    </recommendedName>
</protein>
<sequence>MAKILFLSTNLPTNQGYLRVDKEYRIIEEKLRSAIYRDRLALVSVPASRPKDWLDKLNQHSPNIVHFSGHGSPGRKLFQLGEDDDAQLISLQALKTVCHSVKDTVRLLVLNACYSRQEAEPLTEEVDCVIAMKGKIHDTAALAFTEAFYQALGYGLSVQDTFTQARAAIQLEMLDKDTDVPE</sequence>
<organism evidence="2 3">
    <name type="scientific">Reticulibacter mediterranei</name>
    <dbReference type="NCBI Taxonomy" id="2778369"/>
    <lineage>
        <taxon>Bacteria</taxon>
        <taxon>Bacillati</taxon>
        <taxon>Chloroflexota</taxon>
        <taxon>Ktedonobacteria</taxon>
        <taxon>Ktedonobacterales</taxon>
        <taxon>Reticulibacteraceae</taxon>
        <taxon>Reticulibacter</taxon>
    </lineage>
</organism>
<dbReference type="Pfam" id="PF12770">
    <property type="entry name" value="CHAT"/>
    <property type="match status" value="1"/>
</dbReference>
<dbReference type="Proteomes" id="UP000597444">
    <property type="component" value="Unassembled WGS sequence"/>
</dbReference>
<accession>A0A8J3IM72</accession>
<proteinExistence type="predicted"/>
<evidence type="ECO:0000259" key="1">
    <source>
        <dbReference type="Pfam" id="PF12770"/>
    </source>
</evidence>
<dbReference type="EMBL" id="BNJK01000001">
    <property type="protein sequence ID" value="GHO93807.1"/>
    <property type="molecule type" value="Genomic_DNA"/>
</dbReference>
<dbReference type="AlphaFoldDB" id="A0A8J3IM72"/>
<name>A0A8J3IM72_9CHLR</name>
<evidence type="ECO:0000313" key="2">
    <source>
        <dbReference type="EMBL" id="GHO93807.1"/>
    </source>
</evidence>
<reference evidence="2" key="1">
    <citation type="submission" date="2020-10" db="EMBL/GenBank/DDBJ databases">
        <title>Taxonomic study of unclassified bacteria belonging to the class Ktedonobacteria.</title>
        <authorList>
            <person name="Yabe S."/>
            <person name="Wang C.M."/>
            <person name="Zheng Y."/>
            <person name="Sakai Y."/>
            <person name="Cavaletti L."/>
            <person name="Monciardini P."/>
            <person name="Donadio S."/>
        </authorList>
    </citation>
    <scope>NUCLEOTIDE SEQUENCE</scope>
    <source>
        <strain evidence="2">ID150040</strain>
    </source>
</reference>
<feature type="domain" description="CHAT" evidence="1">
    <location>
        <begin position="41"/>
        <end position="171"/>
    </location>
</feature>
<dbReference type="InterPro" id="IPR024983">
    <property type="entry name" value="CHAT_dom"/>
</dbReference>
<comment type="caution">
    <text evidence="2">The sequence shown here is derived from an EMBL/GenBank/DDBJ whole genome shotgun (WGS) entry which is preliminary data.</text>
</comment>
<gene>
    <name evidence="2" type="ORF">KSF_038550</name>
</gene>
<keyword evidence="3" id="KW-1185">Reference proteome</keyword>